<gene>
    <name evidence="8" type="ORF">GCM10009098_35370</name>
</gene>
<dbReference type="Proteomes" id="UP001501169">
    <property type="component" value="Unassembled WGS sequence"/>
</dbReference>
<feature type="transmembrane region" description="Helical" evidence="7">
    <location>
        <begin position="209"/>
        <end position="228"/>
    </location>
</feature>
<protein>
    <recommendedName>
        <fullName evidence="10">Membrane protein involved in the export of O-antigen and teichoic acid</fullName>
    </recommendedName>
</protein>
<evidence type="ECO:0000256" key="2">
    <source>
        <dbReference type="ARBA" id="ARBA00007430"/>
    </source>
</evidence>
<dbReference type="Pfam" id="PF13440">
    <property type="entry name" value="Polysacc_synt_3"/>
    <property type="match status" value="1"/>
</dbReference>
<name>A0ABN1ED54_9GAMM</name>
<keyword evidence="6 7" id="KW-0472">Membrane</keyword>
<dbReference type="PANTHER" id="PTHR30250">
    <property type="entry name" value="PST FAMILY PREDICTED COLANIC ACID TRANSPORTER"/>
    <property type="match status" value="1"/>
</dbReference>
<keyword evidence="4 7" id="KW-0812">Transmembrane</keyword>
<keyword evidence="5 7" id="KW-1133">Transmembrane helix</keyword>
<evidence type="ECO:0000256" key="6">
    <source>
        <dbReference type="ARBA" id="ARBA00023136"/>
    </source>
</evidence>
<comment type="similarity">
    <text evidence="2">Belongs to the polysaccharide synthase family.</text>
</comment>
<keyword evidence="3" id="KW-1003">Cell membrane</keyword>
<feature type="transmembrane region" description="Helical" evidence="7">
    <location>
        <begin position="114"/>
        <end position="139"/>
    </location>
</feature>
<feature type="transmembrane region" description="Helical" evidence="7">
    <location>
        <begin position="324"/>
        <end position="340"/>
    </location>
</feature>
<keyword evidence="9" id="KW-1185">Reference proteome</keyword>
<feature type="transmembrane region" description="Helical" evidence="7">
    <location>
        <begin position="445"/>
        <end position="465"/>
    </location>
</feature>
<dbReference type="RefSeq" id="WP_134055590.1">
    <property type="nucleotide sequence ID" value="NZ_BAAAEO010000006.1"/>
</dbReference>
<evidence type="ECO:0000256" key="3">
    <source>
        <dbReference type="ARBA" id="ARBA00022475"/>
    </source>
</evidence>
<feature type="transmembrane region" description="Helical" evidence="7">
    <location>
        <begin position="148"/>
        <end position="169"/>
    </location>
</feature>
<feature type="transmembrane region" description="Helical" evidence="7">
    <location>
        <begin position="83"/>
        <end position="102"/>
    </location>
</feature>
<sequence length="480" mass="53140">MSDNNALKNKVLHSLKWVALGRATTQTLRWVLTFWVIRILTPEDYGIVALADILFSLLMTIASTIAVSPLIQAKTLERSAISSYFGVTLSIYTLLFCCQYLLADTVAHLYNNAYVADVLKVNAWCFLLLALETVPTALLRRQMAFKKLALIAAVSNIVAAISTLLLAIYGYGFWALVYGEIIAIALRVTLLLIYHPAPCLPTFRVRDSLPLIRFGGLMSVFTLLWYVFIHLDIAIGGLLLSTAEIGIFTVALNFALMPQKKILPLIKEISFPAFSQIQDQPAKITHFIVKAQRLGLIFTLPIFWGLASVSDYLLPSIIGNKWDAAIIPTTLVLMLMPLRFSEELFQPAAKALGHINYLIVNTVYLIAFMSVALLSLHQFGATGLALAWVVGFPLAYIIVLSRYSKLFQFPLGTFVRSVGKIVSCGAIMVATVFLLKLYLTEINLINLFLLVGAGSVSYIISLLVLDRRTLVELKQAISSR</sequence>
<comment type="subcellular location">
    <subcellularLocation>
        <location evidence="1">Cell membrane</location>
        <topology evidence="1">Multi-pass membrane protein</topology>
    </subcellularLocation>
</comment>
<reference evidence="8 9" key="1">
    <citation type="journal article" date="2019" name="Int. J. Syst. Evol. Microbiol.">
        <title>The Global Catalogue of Microorganisms (GCM) 10K type strain sequencing project: providing services to taxonomists for standard genome sequencing and annotation.</title>
        <authorList>
            <consortium name="The Broad Institute Genomics Platform"/>
            <consortium name="The Broad Institute Genome Sequencing Center for Infectious Disease"/>
            <person name="Wu L."/>
            <person name="Ma J."/>
        </authorList>
    </citation>
    <scope>NUCLEOTIDE SEQUENCE [LARGE SCALE GENOMIC DNA]</scope>
    <source>
        <strain evidence="8 9">JCM 14331</strain>
    </source>
</reference>
<organism evidence="8 9">
    <name type="scientific">Rheinheimera aquimaris</name>
    <dbReference type="NCBI Taxonomy" id="412437"/>
    <lineage>
        <taxon>Bacteria</taxon>
        <taxon>Pseudomonadati</taxon>
        <taxon>Pseudomonadota</taxon>
        <taxon>Gammaproteobacteria</taxon>
        <taxon>Chromatiales</taxon>
        <taxon>Chromatiaceae</taxon>
        <taxon>Rheinheimera</taxon>
    </lineage>
</organism>
<evidence type="ECO:0000256" key="5">
    <source>
        <dbReference type="ARBA" id="ARBA00022989"/>
    </source>
</evidence>
<feature type="transmembrane region" description="Helical" evidence="7">
    <location>
        <begin position="421"/>
        <end position="439"/>
    </location>
</feature>
<evidence type="ECO:0000256" key="4">
    <source>
        <dbReference type="ARBA" id="ARBA00022692"/>
    </source>
</evidence>
<accession>A0ABN1ED54</accession>
<feature type="transmembrane region" description="Helical" evidence="7">
    <location>
        <begin position="294"/>
        <end position="318"/>
    </location>
</feature>
<evidence type="ECO:0000256" key="7">
    <source>
        <dbReference type="SAM" id="Phobius"/>
    </source>
</evidence>
<feature type="transmembrane region" description="Helical" evidence="7">
    <location>
        <begin position="45"/>
        <end position="71"/>
    </location>
</feature>
<dbReference type="PANTHER" id="PTHR30250:SF10">
    <property type="entry name" value="LIPOPOLYSACCHARIDE BIOSYNTHESIS PROTEIN WZXC"/>
    <property type="match status" value="1"/>
</dbReference>
<evidence type="ECO:0000313" key="8">
    <source>
        <dbReference type="EMBL" id="GAA0564148.1"/>
    </source>
</evidence>
<dbReference type="EMBL" id="BAAAEO010000006">
    <property type="protein sequence ID" value="GAA0564148.1"/>
    <property type="molecule type" value="Genomic_DNA"/>
</dbReference>
<feature type="transmembrane region" description="Helical" evidence="7">
    <location>
        <begin position="352"/>
        <end position="373"/>
    </location>
</feature>
<proteinExistence type="inferred from homology"/>
<evidence type="ECO:0008006" key="10">
    <source>
        <dbReference type="Google" id="ProtNLM"/>
    </source>
</evidence>
<feature type="transmembrane region" description="Helical" evidence="7">
    <location>
        <begin position="379"/>
        <end position="400"/>
    </location>
</feature>
<evidence type="ECO:0000313" key="9">
    <source>
        <dbReference type="Proteomes" id="UP001501169"/>
    </source>
</evidence>
<feature type="transmembrane region" description="Helical" evidence="7">
    <location>
        <begin position="234"/>
        <end position="256"/>
    </location>
</feature>
<evidence type="ECO:0000256" key="1">
    <source>
        <dbReference type="ARBA" id="ARBA00004651"/>
    </source>
</evidence>
<feature type="transmembrane region" description="Helical" evidence="7">
    <location>
        <begin position="175"/>
        <end position="197"/>
    </location>
</feature>
<comment type="caution">
    <text evidence="8">The sequence shown here is derived from an EMBL/GenBank/DDBJ whole genome shotgun (WGS) entry which is preliminary data.</text>
</comment>
<dbReference type="InterPro" id="IPR050833">
    <property type="entry name" value="Poly_Biosynth_Transport"/>
</dbReference>